<dbReference type="Gene3D" id="2.60.40.3780">
    <property type="match status" value="1"/>
</dbReference>
<dbReference type="Pfam" id="PF03734">
    <property type="entry name" value="YkuD"/>
    <property type="match status" value="1"/>
</dbReference>
<dbReference type="GO" id="GO:0008360">
    <property type="term" value="P:regulation of cell shape"/>
    <property type="evidence" value="ECO:0007669"/>
    <property type="project" value="UniProtKB-UniRule"/>
</dbReference>
<dbReference type="PROSITE" id="PS51257">
    <property type="entry name" value="PROKAR_LIPOPROTEIN"/>
    <property type="match status" value="1"/>
</dbReference>
<evidence type="ECO:0000313" key="12">
    <source>
        <dbReference type="Proteomes" id="UP000199111"/>
    </source>
</evidence>
<dbReference type="PROSITE" id="PS52029">
    <property type="entry name" value="LD_TPASE"/>
    <property type="match status" value="1"/>
</dbReference>
<feature type="chain" id="PRO_5039448931" evidence="9">
    <location>
        <begin position="26"/>
        <end position="404"/>
    </location>
</feature>
<feature type="active site" description="Nucleophile" evidence="7">
    <location>
        <position position="331"/>
    </location>
</feature>
<dbReference type="InterPro" id="IPR005490">
    <property type="entry name" value="LD_TPept_cat_dom"/>
</dbReference>
<keyword evidence="12" id="KW-1185">Reference proteome</keyword>
<dbReference type="InterPro" id="IPR038063">
    <property type="entry name" value="Transpep_catalytic_dom"/>
</dbReference>
<keyword evidence="9" id="KW-0732">Signal</keyword>
<dbReference type="Proteomes" id="UP000199111">
    <property type="component" value="Unassembled WGS sequence"/>
</dbReference>
<comment type="pathway">
    <text evidence="1 7">Cell wall biogenesis; peptidoglycan biosynthesis.</text>
</comment>
<reference evidence="12" key="1">
    <citation type="submission" date="2016-10" db="EMBL/GenBank/DDBJ databases">
        <authorList>
            <person name="Varghese N."/>
            <person name="Submissions S."/>
        </authorList>
    </citation>
    <scope>NUCLEOTIDE SEQUENCE [LARGE SCALE GENOMIC DNA]</scope>
    <source>
        <strain evidence="12">CGMCC 4.2126</strain>
    </source>
</reference>
<dbReference type="PANTHER" id="PTHR30582">
    <property type="entry name" value="L,D-TRANSPEPTIDASE"/>
    <property type="match status" value="1"/>
</dbReference>
<protein>
    <submittedName>
        <fullName evidence="11">Lipoprotein-anchoring transpeptidase ErfK/SrfK</fullName>
    </submittedName>
</protein>
<feature type="region of interest" description="Disordered" evidence="8">
    <location>
        <begin position="385"/>
        <end position="404"/>
    </location>
</feature>
<keyword evidence="2" id="KW-0808">Transferase</keyword>
<dbReference type="CDD" id="cd13432">
    <property type="entry name" value="LDT_IgD_like_2"/>
    <property type="match status" value="1"/>
</dbReference>
<name>A0A1I3W661_9ACTN</name>
<proteinExistence type="predicted"/>
<evidence type="ECO:0000256" key="1">
    <source>
        <dbReference type="ARBA" id="ARBA00004752"/>
    </source>
</evidence>
<sequence length="404" mass="43898">MRRAAGCLPIVLLPLAITGCSSVVAGGDHPTAAAAPRVKISPSPDSVRAGTRRGLVVRAATGTLTGVTAYGGGAPVPGRFDGTRSTWRSDWTLTPDREYIVKVTAAGGDGATTTTYGRFRTLTPARTFQVASVTPEPGETVGVGMPIIVDFTVPVEDRAAVERALEVRSTKPVEGAWHWVSDTEVVYRPRRDWPARQRVSFTAHLAGVRASGDTYGTADHTVPFAIGRGQVSFIDTRTHRMRVMRDGRTVQRMAISAGMATTEEYTTTSGVHLTMDKASPVRMLSPGREKGDPGFYDVMIDHAVRISNSGEYVHAKNNVWAQGRQNVSHGCVNARPDQAAWFFDSTLRGDPVVIRGTDRELRWDNGWGYWQRSWEEWLSGSALHAAEPPQPLTPPATPPDNDIR</sequence>
<evidence type="ECO:0000313" key="11">
    <source>
        <dbReference type="EMBL" id="SFK01946.1"/>
    </source>
</evidence>
<dbReference type="Gene3D" id="2.60.40.3710">
    <property type="match status" value="1"/>
</dbReference>
<gene>
    <name evidence="11" type="ORF">SAMN05216275_115163</name>
</gene>
<dbReference type="CDD" id="cd16913">
    <property type="entry name" value="YkuD_like"/>
    <property type="match status" value="1"/>
</dbReference>
<keyword evidence="6 7" id="KW-0961">Cell wall biogenesis/degradation</keyword>
<dbReference type="SUPFAM" id="SSF141523">
    <property type="entry name" value="L,D-transpeptidase catalytic domain-like"/>
    <property type="match status" value="1"/>
</dbReference>
<dbReference type="Gene3D" id="2.40.440.10">
    <property type="entry name" value="L,D-transpeptidase catalytic domain-like"/>
    <property type="match status" value="1"/>
</dbReference>
<evidence type="ECO:0000256" key="6">
    <source>
        <dbReference type="ARBA" id="ARBA00023316"/>
    </source>
</evidence>
<dbReference type="GeneID" id="96300261"/>
<dbReference type="GO" id="GO:0071555">
    <property type="term" value="P:cell wall organization"/>
    <property type="evidence" value="ECO:0007669"/>
    <property type="project" value="UniProtKB-UniRule"/>
</dbReference>
<evidence type="ECO:0000256" key="5">
    <source>
        <dbReference type="ARBA" id="ARBA00023315"/>
    </source>
</evidence>
<evidence type="ECO:0000256" key="3">
    <source>
        <dbReference type="ARBA" id="ARBA00022960"/>
    </source>
</evidence>
<evidence type="ECO:0000256" key="7">
    <source>
        <dbReference type="PROSITE-ProRule" id="PRU01373"/>
    </source>
</evidence>
<dbReference type="EMBL" id="FOQY01000015">
    <property type="protein sequence ID" value="SFK01946.1"/>
    <property type="molecule type" value="Genomic_DNA"/>
</dbReference>
<evidence type="ECO:0000256" key="4">
    <source>
        <dbReference type="ARBA" id="ARBA00022984"/>
    </source>
</evidence>
<dbReference type="PANTHER" id="PTHR30582:SF2">
    <property type="entry name" value="L,D-TRANSPEPTIDASE YCIB-RELATED"/>
    <property type="match status" value="1"/>
</dbReference>
<dbReference type="Pfam" id="PF17964">
    <property type="entry name" value="Big_10"/>
    <property type="match status" value="1"/>
</dbReference>
<dbReference type="InterPro" id="IPR041280">
    <property type="entry name" value="Big_10"/>
</dbReference>
<feature type="signal peptide" evidence="9">
    <location>
        <begin position="1"/>
        <end position="25"/>
    </location>
</feature>
<dbReference type="InterPro" id="IPR050979">
    <property type="entry name" value="LD-transpeptidase"/>
</dbReference>
<feature type="active site" description="Proton donor/acceptor" evidence="7">
    <location>
        <position position="314"/>
    </location>
</feature>
<organism evidence="11 12">
    <name type="scientific">Streptosporangium canum</name>
    <dbReference type="NCBI Taxonomy" id="324952"/>
    <lineage>
        <taxon>Bacteria</taxon>
        <taxon>Bacillati</taxon>
        <taxon>Actinomycetota</taxon>
        <taxon>Actinomycetes</taxon>
        <taxon>Streptosporangiales</taxon>
        <taxon>Streptosporangiaceae</taxon>
        <taxon>Streptosporangium</taxon>
    </lineage>
</organism>
<evidence type="ECO:0000259" key="10">
    <source>
        <dbReference type="PROSITE" id="PS52029"/>
    </source>
</evidence>
<evidence type="ECO:0000256" key="8">
    <source>
        <dbReference type="SAM" id="MobiDB-lite"/>
    </source>
</evidence>
<evidence type="ECO:0000256" key="9">
    <source>
        <dbReference type="SAM" id="SignalP"/>
    </source>
</evidence>
<keyword evidence="11" id="KW-0449">Lipoprotein</keyword>
<dbReference type="GO" id="GO:0071972">
    <property type="term" value="F:peptidoglycan L,D-transpeptidase activity"/>
    <property type="evidence" value="ECO:0007669"/>
    <property type="project" value="TreeGrafter"/>
</dbReference>
<accession>A0A1I3W661</accession>
<keyword evidence="4 7" id="KW-0573">Peptidoglycan synthesis</keyword>
<feature type="domain" description="L,D-TPase catalytic" evidence="10">
    <location>
        <begin position="230"/>
        <end position="355"/>
    </location>
</feature>
<dbReference type="GO" id="GO:0016746">
    <property type="term" value="F:acyltransferase activity"/>
    <property type="evidence" value="ECO:0007669"/>
    <property type="project" value="UniProtKB-KW"/>
</dbReference>
<dbReference type="GO" id="GO:0005576">
    <property type="term" value="C:extracellular region"/>
    <property type="evidence" value="ECO:0007669"/>
    <property type="project" value="TreeGrafter"/>
</dbReference>
<dbReference type="RefSeq" id="WP_093888978.1">
    <property type="nucleotide sequence ID" value="NZ_FOQY01000015.1"/>
</dbReference>
<dbReference type="GO" id="GO:0018104">
    <property type="term" value="P:peptidoglycan-protein cross-linking"/>
    <property type="evidence" value="ECO:0007669"/>
    <property type="project" value="TreeGrafter"/>
</dbReference>
<feature type="compositionally biased region" description="Pro residues" evidence="8">
    <location>
        <begin position="388"/>
        <end position="398"/>
    </location>
</feature>
<dbReference type="UniPathway" id="UPA00219"/>
<keyword evidence="3 7" id="KW-0133">Cell shape</keyword>
<keyword evidence="5" id="KW-0012">Acyltransferase</keyword>
<dbReference type="AlphaFoldDB" id="A0A1I3W661"/>
<evidence type="ECO:0000256" key="2">
    <source>
        <dbReference type="ARBA" id="ARBA00022679"/>
    </source>
</evidence>